<dbReference type="AlphaFoldDB" id="A0A914M767"/>
<accession>A0A914M767</accession>
<name>A0A914M767_MELIC</name>
<dbReference type="WBParaSite" id="Minc3s10622g44222">
    <property type="protein sequence ID" value="Minc3s10622g44222"/>
    <property type="gene ID" value="Minc3s10622g44222"/>
</dbReference>
<evidence type="ECO:0000313" key="3">
    <source>
        <dbReference type="WBParaSite" id="Minc3s10622g44222"/>
    </source>
</evidence>
<dbReference type="Proteomes" id="UP000887563">
    <property type="component" value="Unplaced"/>
</dbReference>
<reference evidence="2 3" key="1">
    <citation type="submission" date="2022-11" db="UniProtKB">
        <authorList>
            <consortium name="WormBaseParasite"/>
        </authorList>
    </citation>
    <scope>IDENTIFICATION</scope>
</reference>
<sequence length="180" mass="19468">MASTFVTLLHLIGSNKSSSLPLLPYIGCLSLPKIGSIVCAPLVLGPSRLQVSFLTIPLVEGCCCCCCWVTSSSTKLATTLPLADNSWPNLSRLQDPLRRTFKYSCPTTIVKSEARSMNLLHTLPPLNVSMSPTRKSPCLAQLKATVARQSSLKKSEESPRPPLLLEDLVVTSTTTSHSWA</sequence>
<dbReference type="WBParaSite" id="Minc3s01284g22462">
    <property type="protein sequence ID" value="Minc3s01284g22462"/>
    <property type="gene ID" value="Minc3s01284g22462"/>
</dbReference>
<evidence type="ECO:0000313" key="1">
    <source>
        <dbReference type="Proteomes" id="UP000887563"/>
    </source>
</evidence>
<proteinExistence type="predicted"/>
<keyword evidence="1" id="KW-1185">Reference proteome</keyword>
<protein>
    <submittedName>
        <fullName evidence="2 3">Candidate secreted effector</fullName>
    </submittedName>
</protein>
<organism evidence="1 2">
    <name type="scientific">Meloidogyne incognita</name>
    <name type="common">Southern root-knot nematode worm</name>
    <name type="synonym">Oxyuris incognita</name>
    <dbReference type="NCBI Taxonomy" id="6306"/>
    <lineage>
        <taxon>Eukaryota</taxon>
        <taxon>Metazoa</taxon>
        <taxon>Ecdysozoa</taxon>
        <taxon>Nematoda</taxon>
        <taxon>Chromadorea</taxon>
        <taxon>Rhabditida</taxon>
        <taxon>Tylenchina</taxon>
        <taxon>Tylenchomorpha</taxon>
        <taxon>Tylenchoidea</taxon>
        <taxon>Meloidogynidae</taxon>
        <taxon>Meloidogyninae</taxon>
        <taxon>Meloidogyne</taxon>
        <taxon>Meloidogyne incognita group</taxon>
    </lineage>
</organism>
<evidence type="ECO:0000313" key="2">
    <source>
        <dbReference type="WBParaSite" id="Minc3s01284g22462"/>
    </source>
</evidence>